<protein>
    <submittedName>
        <fullName evidence="3">Carbohydrate-binding module family 48 protein</fullName>
    </submittedName>
</protein>
<feature type="non-terminal residue" evidence="3">
    <location>
        <position position="178"/>
    </location>
</feature>
<dbReference type="OrthoDB" id="5873279at2759"/>
<evidence type="ECO:0000313" key="4">
    <source>
        <dbReference type="Proteomes" id="UP000054097"/>
    </source>
</evidence>
<dbReference type="PANTHER" id="PTHR10343">
    <property type="entry name" value="5'-AMP-ACTIVATED PROTEIN KINASE , BETA SUBUNIT"/>
    <property type="match status" value="1"/>
</dbReference>
<dbReference type="CDD" id="cd02859">
    <property type="entry name" value="E_set_AMPKbeta_like_N"/>
    <property type="match status" value="1"/>
</dbReference>
<dbReference type="HOGENOM" id="CLU_1514182_0_0_1"/>
<dbReference type="InterPro" id="IPR013783">
    <property type="entry name" value="Ig-like_fold"/>
</dbReference>
<dbReference type="InterPro" id="IPR014756">
    <property type="entry name" value="Ig_E-set"/>
</dbReference>
<dbReference type="SUPFAM" id="SSF81296">
    <property type="entry name" value="E set domains"/>
    <property type="match status" value="1"/>
</dbReference>
<dbReference type="GO" id="GO:0007165">
    <property type="term" value="P:signal transduction"/>
    <property type="evidence" value="ECO:0007669"/>
    <property type="project" value="TreeGrafter"/>
</dbReference>
<dbReference type="GO" id="GO:0005634">
    <property type="term" value="C:nucleus"/>
    <property type="evidence" value="ECO:0007669"/>
    <property type="project" value="TreeGrafter"/>
</dbReference>
<accession>A0A0C3A7M0</accession>
<dbReference type="EMBL" id="KN824418">
    <property type="protein sequence ID" value="KIM20605.1"/>
    <property type="molecule type" value="Genomic_DNA"/>
</dbReference>
<dbReference type="Proteomes" id="UP000054097">
    <property type="component" value="Unassembled WGS sequence"/>
</dbReference>
<evidence type="ECO:0000313" key="3">
    <source>
        <dbReference type="EMBL" id="KIM20605.1"/>
    </source>
</evidence>
<reference evidence="3 4" key="1">
    <citation type="submission" date="2014-04" db="EMBL/GenBank/DDBJ databases">
        <authorList>
            <consortium name="DOE Joint Genome Institute"/>
            <person name="Kuo A."/>
            <person name="Zuccaro A."/>
            <person name="Kohler A."/>
            <person name="Nagy L.G."/>
            <person name="Floudas D."/>
            <person name="Copeland A."/>
            <person name="Barry K.W."/>
            <person name="Cichocki N."/>
            <person name="Veneault-Fourrey C."/>
            <person name="LaButti K."/>
            <person name="Lindquist E.A."/>
            <person name="Lipzen A."/>
            <person name="Lundell T."/>
            <person name="Morin E."/>
            <person name="Murat C."/>
            <person name="Sun H."/>
            <person name="Tunlid A."/>
            <person name="Henrissat B."/>
            <person name="Grigoriev I.V."/>
            <person name="Hibbett D.S."/>
            <person name="Martin F."/>
            <person name="Nordberg H.P."/>
            <person name="Cantor M.N."/>
            <person name="Hua S.X."/>
        </authorList>
    </citation>
    <scope>NUCLEOTIDE SEQUENCE [LARGE SCALE GENOMIC DNA]</scope>
    <source>
        <strain evidence="3 4">MAFF 305830</strain>
    </source>
</reference>
<feature type="domain" description="AMP-activated protein kinase glycogen-binding" evidence="2">
    <location>
        <begin position="8"/>
        <end position="83"/>
    </location>
</feature>
<organism evidence="3 4">
    <name type="scientific">Serendipita vermifera MAFF 305830</name>
    <dbReference type="NCBI Taxonomy" id="933852"/>
    <lineage>
        <taxon>Eukaryota</taxon>
        <taxon>Fungi</taxon>
        <taxon>Dikarya</taxon>
        <taxon>Basidiomycota</taxon>
        <taxon>Agaricomycotina</taxon>
        <taxon>Agaricomycetes</taxon>
        <taxon>Sebacinales</taxon>
        <taxon>Serendipitaceae</taxon>
        <taxon>Serendipita</taxon>
    </lineage>
</organism>
<dbReference type="GO" id="GO:0019901">
    <property type="term" value="F:protein kinase binding"/>
    <property type="evidence" value="ECO:0007669"/>
    <property type="project" value="TreeGrafter"/>
</dbReference>
<gene>
    <name evidence="3" type="ORF">M408DRAFT_129432</name>
</gene>
<feature type="compositionally biased region" description="Basic and acidic residues" evidence="1">
    <location>
        <begin position="167"/>
        <end position="178"/>
    </location>
</feature>
<dbReference type="Gene3D" id="2.60.40.10">
    <property type="entry name" value="Immunoglobulins"/>
    <property type="match status" value="1"/>
</dbReference>
<dbReference type="PANTHER" id="PTHR10343:SF94">
    <property type="entry name" value="MDG1P"/>
    <property type="match status" value="1"/>
</dbReference>
<dbReference type="GO" id="GO:0031588">
    <property type="term" value="C:nucleotide-activated protein kinase complex"/>
    <property type="evidence" value="ECO:0007669"/>
    <property type="project" value="TreeGrafter"/>
</dbReference>
<evidence type="ECO:0000256" key="1">
    <source>
        <dbReference type="SAM" id="MobiDB-lite"/>
    </source>
</evidence>
<keyword evidence="4" id="KW-1185">Reference proteome</keyword>
<evidence type="ECO:0000259" key="2">
    <source>
        <dbReference type="Pfam" id="PF16561"/>
    </source>
</evidence>
<reference evidence="4" key="2">
    <citation type="submission" date="2015-01" db="EMBL/GenBank/DDBJ databases">
        <title>Evolutionary Origins and Diversification of the Mycorrhizal Mutualists.</title>
        <authorList>
            <consortium name="DOE Joint Genome Institute"/>
            <consortium name="Mycorrhizal Genomics Consortium"/>
            <person name="Kohler A."/>
            <person name="Kuo A."/>
            <person name="Nagy L.G."/>
            <person name="Floudas D."/>
            <person name="Copeland A."/>
            <person name="Barry K.W."/>
            <person name="Cichocki N."/>
            <person name="Veneault-Fourrey C."/>
            <person name="LaButti K."/>
            <person name="Lindquist E.A."/>
            <person name="Lipzen A."/>
            <person name="Lundell T."/>
            <person name="Morin E."/>
            <person name="Murat C."/>
            <person name="Riley R."/>
            <person name="Ohm R."/>
            <person name="Sun H."/>
            <person name="Tunlid A."/>
            <person name="Henrissat B."/>
            <person name="Grigoriev I.V."/>
            <person name="Hibbett D.S."/>
            <person name="Martin F."/>
        </authorList>
    </citation>
    <scope>NUCLEOTIDE SEQUENCE [LARGE SCALE GENOMIC DNA]</scope>
    <source>
        <strain evidence="4">MAFF 305830</strain>
    </source>
</reference>
<dbReference type="InterPro" id="IPR032640">
    <property type="entry name" value="AMPK1_CBM"/>
</dbReference>
<dbReference type="AlphaFoldDB" id="A0A0C3A7M0"/>
<feature type="compositionally biased region" description="Basic and acidic residues" evidence="1">
    <location>
        <begin position="131"/>
        <end position="141"/>
    </location>
</feature>
<proteinExistence type="predicted"/>
<dbReference type="GO" id="GO:0005737">
    <property type="term" value="C:cytoplasm"/>
    <property type="evidence" value="ECO:0007669"/>
    <property type="project" value="TreeGrafter"/>
</dbReference>
<sequence length="178" mass="18815">MTVLHQAPFKWPVGPSKVVVTGTFDNWSCSTQLTKTDAGFTGTFDLPWDHKFQYKYVVDDVWKVNPAEPTERDPAGNINNVYTTPSAPPATSSVEEAKGNATSIVSYVASGLGAAFATVTGIDPINPQQIRLEDDKAKEVPVPDAQKAGPAPTAGAAQDPLVPEAPIDAKKPSDALAP</sequence>
<name>A0A0C3A7M0_SERVB</name>
<feature type="region of interest" description="Disordered" evidence="1">
    <location>
        <begin position="131"/>
        <end position="178"/>
    </location>
</feature>
<dbReference type="Pfam" id="PF16561">
    <property type="entry name" value="AMPK1_CBM"/>
    <property type="match status" value="1"/>
</dbReference>
<dbReference type="STRING" id="933852.A0A0C3A7M0"/>
<dbReference type="InterPro" id="IPR050827">
    <property type="entry name" value="CRP1_MDG1_kinase"/>
</dbReference>